<evidence type="ECO:0000313" key="2">
    <source>
        <dbReference type="Proteomes" id="UP000054538"/>
    </source>
</evidence>
<dbReference type="HOGENOM" id="CLU_138692_0_0_1"/>
<dbReference type="InParanoid" id="A0A0D0D2Q1"/>
<reference evidence="2" key="2">
    <citation type="submission" date="2015-01" db="EMBL/GenBank/DDBJ databases">
        <title>Evolutionary Origins and Diversification of the Mycorrhizal Mutualists.</title>
        <authorList>
            <consortium name="DOE Joint Genome Institute"/>
            <consortium name="Mycorrhizal Genomics Consortium"/>
            <person name="Kohler A."/>
            <person name="Kuo A."/>
            <person name="Nagy L.G."/>
            <person name="Floudas D."/>
            <person name="Copeland A."/>
            <person name="Barry K.W."/>
            <person name="Cichocki N."/>
            <person name="Veneault-Fourrey C."/>
            <person name="LaButti K."/>
            <person name="Lindquist E.A."/>
            <person name="Lipzen A."/>
            <person name="Lundell T."/>
            <person name="Morin E."/>
            <person name="Murat C."/>
            <person name="Riley R."/>
            <person name="Ohm R."/>
            <person name="Sun H."/>
            <person name="Tunlid A."/>
            <person name="Henrissat B."/>
            <person name="Grigoriev I.V."/>
            <person name="Hibbett D.S."/>
            <person name="Martin F."/>
        </authorList>
    </citation>
    <scope>NUCLEOTIDE SEQUENCE [LARGE SCALE GENOMIC DNA]</scope>
    <source>
        <strain evidence="2">Ve08.2h10</strain>
    </source>
</reference>
<gene>
    <name evidence="1" type="ORF">PAXRUDRAFT_17255</name>
</gene>
<sequence>MASVSTSPSKKAKASISKLRLKMPLVAQKAKFGINVRVTPWKSIMVYHPLAGPPPQSIPWASALELIATPVNPLLDPQPGPSLDPKDQIIKSLDVQISSFKKQVERIPDLEPQVSSLAQVVEALWEQVTPPAYISLFPDAETPSGNGQFPPQSTFLALEAEG</sequence>
<organism evidence="1 2">
    <name type="scientific">Paxillus rubicundulus Ve08.2h10</name>
    <dbReference type="NCBI Taxonomy" id="930991"/>
    <lineage>
        <taxon>Eukaryota</taxon>
        <taxon>Fungi</taxon>
        <taxon>Dikarya</taxon>
        <taxon>Basidiomycota</taxon>
        <taxon>Agaricomycotina</taxon>
        <taxon>Agaricomycetes</taxon>
        <taxon>Agaricomycetidae</taxon>
        <taxon>Boletales</taxon>
        <taxon>Paxilineae</taxon>
        <taxon>Paxillaceae</taxon>
        <taxon>Paxillus</taxon>
    </lineage>
</organism>
<dbReference type="EMBL" id="KN826827">
    <property type="protein sequence ID" value="KIK77806.1"/>
    <property type="molecule type" value="Genomic_DNA"/>
</dbReference>
<evidence type="ECO:0000313" key="1">
    <source>
        <dbReference type="EMBL" id="KIK77806.1"/>
    </source>
</evidence>
<reference evidence="1 2" key="1">
    <citation type="submission" date="2014-04" db="EMBL/GenBank/DDBJ databases">
        <authorList>
            <consortium name="DOE Joint Genome Institute"/>
            <person name="Kuo A."/>
            <person name="Kohler A."/>
            <person name="Jargeat P."/>
            <person name="Nagy L.G."/>
            <person name="Floudas D."/>
            <person name="Copeland A."/>
            <person name="Barry K.W."/>
            <person name="Cichocki N."/>
            <person name="Veneault-Fourrey C."/>
            <person name="LaButti K."/>
            <person name="Lindquist E.A."/>
            <person name="Lipzen A."/>
            <person name="Lundell T."/>
            <person name="Morin E."/>
            <person name="Murat C."/>
            <person name="Sun H."/>
            <person name="Tunlid A."/>
            <person name="Henrissat B."/>
            <person name="Grigoriev I.V."/>
            <person name="Hibbett D.S."/>
            <person name="Martin F."/>
            <person name="Nordberg H.P."/>
            <person name="Cantor M.N."/>
            <person name="Hua S.X."/>
        </authorList>
    </citation>
    <scope>NUCLEOTIDE SEQUENCE [LARGE SCALE GENOMIC DNA]</scope>
    <source>
        <strain evidence="1 2">Ve08.2h10</strain>
    </source>
</reference>
<dbReference type="AlphaFoldDB" id="A0A0D0D2Q1"/>
<name>A0A0D0D2Q1_9AGAM</name>
<accession>A0A0D0D2Q1</accession>
<proteinExistence type="predicted"/>
<dbReference type="Proteomes" id="UP000054538">
    <property type="component" value="Unassembled WGS sequence"/>
</dbReference>
<keyword evidence="2" id="KW-1185">Reference proteome</keyword>
<protein>
    <submittedName>
        <fullName evidence="1">Uncharacterized protein</fullName>
    </submittedName>
</protein>